<dbReference type="Pfam" id="PF00121">
    <property type="entry name" value="TIM"/>
    <property type="match status" value="1"/>
</dbReference>
<gene>
    <name evidence="4" type="ORF">H9841_09680</name>
</gene>
<organism evidence="4 5">
    <name type="scientific">Candidatus Flavonifractor merdigallinarum</name>
    <dbReference type="NCBI Taxonomy" id="2838589"/>
    <lineage>
        <taxon>Bacteria</taxon>
        <taxon>Bacillati</taxon>
        <taxon>Bacillota</taxon>
        <taxon>Clostridia</taxon>
        <taxon>Eubacteriales</taxon>
        <taxon>Oscillospiraceae</taxon>
        <taxon>Flavonifractor</taxon>
    </lineage>
</organism>
<dbReference type="GO" id="GO:0004807">
    <property type="term" value="F:triose-phosphate isomerase activity"/>
    <property type="evidence" value="ECO:0007669"/>
    <property type="project" value="UniProtKB-EC"/>
</dbReference>
<dbReference type="GO" id="GO:0006094">
    <property type="term" value="P:gluconeogenesis"/>
    <property type="evidence" value="ECO:0007669"/>
    <property type="project" value="UniProtKB-KW"/>
</dbReference>
<name>A0A9D1YD39_9FIRM</name>
<evidence type="ECO:0000256" key="2">
    <source>
        <dbReference type="ARBA" id="ARBA00023235"/>
    </source>
</evidence>
<keyword evidence="3" id="KW-0324">Glycolysis</keyword>
<dbReference type="GO" id="GO:0006096">
    <property type="term" value="P:glycolytic process"/>
    <property type="evidence" value="ECO:0007669"/>
    <property type="project" value="UniProtKB-KW"/>
</dbReference>
<dbReference type="GO" id="GO:0005829">
    <property type="term" value="C:cytosol"/>
    <property type="evidence" value="ECO:0007669"/>
    <property type="project" value="TreeGrafter"/>
</dbReference>
<proteinExistence type="inferred from homology"/>
<keyword evidence="3" id="KW-0312">Gluconeogenesis</keyword>
<dbReference type="Proteomes" id="UP000823868">
    <property type="component" value="Unassembled WGS sequence"/>
</dbReference>
<accession>A0A9D1YD39</accession>
<dbReference type="InterPro" id="IPR035990">
    <property type="entry name" value="TIM_sf"/>
</dbReference>
<comment type="pathway">
    <text evidence="3">Carbohydrate degradation; glycolysis; D-glyceraldehyde 3-phosphate from glycerone phosphate: step 1/1.</text>
</comment>
<evidence type="ECO:0000313" key="5">
    <source>
        <dbReference type="Proteomes" id="UP000823868"/>
    </source>
</evidence>
<dbReference type="EC" id="5.3.1.1" evidence="3"/>
<evidence type="ECO:0000256" key="1">
    <source>
        <dbReference type="ARBA" id="ARBA00007422"/>
    </source>
</evidence>
<reference evidence="4" key="2">
    <citation type="submission" date="2021-04" db="EMBL/GenBank/DDBJ databases">
        <authorList>
            <person name="Gilroy R."/>
        </authorList>
    </citation>
    <scope>NUCLEOTIDE SEQUENCE</scope>
    <source>
        <strain evidence="4">ChiBcec16_6824</strain>
    </source>
</reference>
<sequence length="264" mass="29499">MEKVYLGTNTKMYKGLADTVSYVEELCRLTADLPREKLELFVIPSFIALDAARKSADQKLLRLGGQNMGWAEEGPYTGEISPRMLLECGATIAELGHSERRHVLGETDEMVNRKVLCAVEHGLTALLCIGETAEEKEKGLADEVLQMQLKRGLYQLPPPTGEQLWVAYEPVWAIGEQGVPATKEYAEERHRTIRRTLVQLFGEERGAQIPLLYGGSVNPENAVGLIQMEHIDGLFIGRSAWDAPRFSQLIRSVLDVCFPKETML</sequence>
<dbReference type="CDD" id="cd00311">
    <property type="entry name" value="TIM"/>
    <property type="match status" value="1"/>
</dbReference>
<dbReference type="GO" id="GO:0019563">
    <property type="term" value="P:glycerol catabolic process"/>
    <property type="evidence" value="ECO:0007669"/>
    <property type="project" value="TreeGrafter"/>
</dbReference>
<comment type="subcellular location">
    <subcellularLocation>
        <location evidence="3">Cytoplasm</location>
    </subcellularLocation>
</comment>
<dbReference type="Gene3D" id="3.20.20.70">
    <property type="entry name" value="Aldolase class I"/>
    <property type="match status" value="1"/>
</dbReference>
<keyword evidence="3" id="KW-0963">Cytoplasm</keyword>
<dbReference type="InterPro" id="IPR000652">
    <property type="entry name" value="Triosephosphate_isomerase"/>
</dbReference>
<dbReference type="EMBL" id="DXDX01000176">
    <property type="protein sequence ID" value="HIY22151.1"/>
    <property type="molecule type" value="Genomic_DNA"/>
</dbReference>
<dbReference type="SUPFAM" id="SSF51351">
    <property type="entry name" value="Triosephosphate isomerase (TIM)"/>
    <property type="match status" value="1"/>
</dbReference>
<comment type="similarity">
    <text evidence="1 3">Belongs to the triosephosphate isomerase family.</text>
</comment>
<evidence type="ECO:0000256" key="3">
    <source>
        <dbReference type="RuleBase" id="RU363013"/>
    </source>
</evidence>
<dbReference type="GO" id="GO:0046166">
    <property type="term" value="P:glyceraldehyde-3-phosphate biosynthetic process"/>
    <property type="evidence" value="ECO:0007669"/>
    <property type="project" value="TreeGrafter"/>
</dbReference>
<keyword evidence="2 3" id="KW-0413">Isomerase</keyword>
<comment type="catalytic activity">
    <reaction evidence="3">
        <text>D-glyceraldehyde 3-phosphate = dihydroxyacetone phosphate</text>
        <dbReference type="Rhea" id="RHEA:18585"/>
        <dbReference type="ChEBI" id="CHEBI:57642"/>
        <dbReference type="ChEBI" id="CHEBI:59776"/>
        <dbReference type="EC" id="5.3.1.1"/>
    </reaction>
</comment>
<comment type="pathway">
    <text evidence="3">Carbohydrate biosynthesis; gluconeogenesis.</text>
</comment>
<comment type="subunit">
    <text evidence="3">Homodimer.</text>
</comment>
<dbReference type="PANTHER" id="PTHR21139">
    <property type="entry name" value="TRIOSEPHOSPHATE ISOMERASE"/>
    <property type="match status" value="1"/>
</dbReference>
<dbReference type="AlphaFoldDB" id="A0A9D1YD39"/>
<dbReference type="InterPro" id="IPR013785">
    <property type="entry name" value="Aldolase_TIM"/>
</dbReference>
<dbReference type="PANTHER" id="PTHR21139:SF42">
    <property type="entry name" value="TRIOSEPHOSPHATE ISOMERASE"/>
    <property type="match status" value="1"/>
</dbReference>
<protein>
    <recommendedName>
        <fullName evidence="3">Triosephosphate isomerase</fullName>
        <ecNumber evidence="3">5.3.1.1</ecNumber>
    </recommendedName>
</protein>
<comment type="caution">
    <text evidence="4">The sequence shown here is derived from an EMBL/GenBank/DDBJ whole genome shotgun (WGS) entry which is preliminary data.</text>
</comment>
<reference evidence="4" key="1">
    <citation type="journal article" date="2021" name="PeerJ">
        <title>Extensive microbial diversity within the chicken gut microbiome revealed by metagenomics and culture.</title>
        <authorList>
            <person name="Gilroy R."/>
            <person name="Ravi A."/>
            <person name="Getino M."/>
            <person name="Pursley I."/>
            <person name="Horton D.L."/>
            <person name="Alikhan N.F."/>
            <person name="Baker D."/>
            <person name="Gharbi K."/>
            <person name="Hall N."/>
            <person name="Watson M."/>
            <person name="Adriaenssens E.M."/>
            <person name="Foster-Nyarko E."/>
            <person name="Jarju S."/>
            <person name="Secka A."/>
            <person name="Antonio M."/>
            <person name="Oren A."/>
            <person name="Chaudhuri R.R."/>
            <person name="La Ragione R."/>
            <person name="Hildebrand F."/>
            <person name="Pallen M.J."/>
        </authorList>
    </citation>
    <scope>NUCLEOTIDE SEQUENCE</scope>
    <source>
        <strain evidence="4">ChiBcec16_6824</strain>
    </source>
</reference>
<evidence type="ECO:0000313" key="4">
    <source>
        <dbReference type="EMBL" id="HIY22151.1"/>
    </source>
</evidence>
<dbReference type="PROSITE" id="PS51440">
    <property type="entry name" value="TIM_2"/>
    <property type="match status" value="1"/>
</dbReference>